<organism evidence="3 4">
    <name type="scientific">Clostridium scindens (strain JCM 10418 / VPI 12708)</name>
    <dbReference type="NCBI Taxonomy" id="29347"/>
    <lineage>
        <taxon>Bacteria</taxon>
        <taxon>Bacillati</taxon>
        <taxon>Bacillota</taxon>
        <taxon>Clostridia</taxon>
        <taxon>Lachnospirales</taxon>
        <taxon>Lachnospiraceae</taxon>
    </lineage>
</organism>
<dbReference type="InterPro" id="IPR025303">
    <property type="entry name" value="PdaC"/>
</dbReference>
<dbReference type="PROSITE" id="PS51186">
    <property type="entry name" value="GNAT"/>
    <property type="match status" value="1"/>
</dbReference>
<evidence type="ECO:0000256" key="1">
    <source>
        <dbReference type="SAM" id="Phobius"/>
    </source>
</evidence>
<keyword evidence="1" id="KW-0812">Transmembrane</keyword>
<gene>
    <name evidence="3" type="ORF">FYJ37_13560</name>
</gene>
<dbReference type="Gene3D" id="3.30.565.40">
    <property type="entry name" value="Fervidobacterium nodosum Rt17-B1 like"/>
    <property type="match status" value="1"/>
</dbReference>
<name>A0A844FAP3_CLOSV</name>
<reference evidence="3 4" key="1">
    <citation type="submission" date="2019-08" db="EMBL/GenBank/DDBJ databases">
        <title>In-depth cultivation of the pig gut microbiome towards novel bacterial diversity and tailored functional studies.</title>
        <authorList>
            <person name="Wylensek D."/>
            <person name="Hitch T.C.A."/>
            <person name="Clavel T."/>
        </authorList>
    </citation>
    <scope>NUCLEOTIDE SEQUENCE [LARGE SCALE GENOMIC DNA]</scope>
    <source>
        <strain evidence="3 4">BL-389-WT-3D</strain>
    </source>
</reference>
<accession>A0A844FAP3</accession>
<dbReference type="Pfam" id="PF13673">
    <property type="entry name" value="Acetyltransf_10"/>
    <property type="match status" value="1"/>
</dbReference>
<proteinExistence type="predicted"/>
<feature type="domain" description="N-acetyltransferase" evidence="2">
    <location>
        <begin position="1"/>
        <end position="153"/>
    </location>
</feature>
<dbReference type="InterPro" id="IPR016181">
    <property type="entry name" value="Acyl_CoA_acyltransferase"/>
</dbReference>
<protein>
    <submittedName>
        <fullName evidence="3">GNAT family N-acetyltransferase</fullName>
    </submittedName>
</protein>
<dbReference type="InterPro" id="IPR052564">
    <property type="entry name" value="N-acetyltrans/Recomb-assoc"/>
</dbReference>
<comment type="caution">
    <text evidence="3">The sequence shown here is derived from an EMBL/GenBank/DDBJ whole genome shotgun (WGS) entry which is preliminary data.</text>
</comment>
<dbReference type="AlphaFoldDB" id="A0A844FAP3"/>
<keyword evidence="1" id="KW-0472">Membrane</keyword>
<dbReference type="PANTHER" id="PTHR43451:SF1">
    <property type="entry name" value="ACETYLTRANSFERASE"/>
    <property type="match status" value="1"/>
</dbReference>
<dbReference type="InterPro" id="IPR000182">
    <property type="entry name" value="GNAT_dom"/>
</dbReference>
<keyword evidence="3" id="KW-0808">Transferase</keyword>
<dbReference type="Proteomes" id="UP000462363">
    <property type="component" value="Unassembled WGS sequence"/>
</dbReference>
<dbReference type="GO" id="GO:0016747">
    <property type="term" value="F:acyltransferase activity, transferring groups other than amino-acyl groups"/>
    <property type="evidence" value="ECO:0007669"/>
    <property type="project" value="InterPro"/>
</dbReference>
<dbReference type="RefSeq" id="WP_154322576.1">
    <property type="nucleotide sequence ID" value="NZ_CP045695.1"/>
</dbReference>
<evidence type="ECO:0000313" key="4">
    <source>
        <dbReference type="Proteomes" id="UP000462363"/>
    </source>
</evidence>
<dbReference type="CDD" id="cd04301">
    <property type="entry name" value="NAT_SF"/>
    <property type="match status" value="1"/>
</dbReference>
<dbReference type="PANTHER" id="PTHR43451">
    <property type="entry name" value="ACETYLTRANSFERASE (GNAT) FAMILY PROTEIN"/>
    <property type="match status" value="1"/>
</dbReference>
<dbReference type="Gene3D" id="3.40.630.30">
    <property type="match status" value="1"/>
</dbReference>
<evidence type="ECO:0000259" key="2">
    <source>
        <dbReference type="PROSITE" id="PS51186"/>
    </source>
</evidence>
<evidence type="ECO:0000313" key="3">
    <source>
        <dbReference type="EMBL" id="MSS41337.1"/>
    </source>
</evidence>
<dbReference type="SUPFAM" id="SSF55729">
    <property type="entry name" value="Acyl-CoA N-acyltransferases (Nat)"/>
    <property type="match status" value="1"/>
</dbReference>
<dbReference type="Pfam" id="PF13739">
    <property type="entry name" value="PdaC"/>
    <property type="match status" value="1"/>
</dbReference>
<dbReference type="EMBL" id="VUMB01000032">
    <property type="protein sequence ID" value="MSS41337.1"/>
    <property type="molecule type" value="Genomic_DNA"/>
</dbReference>
<keyword evidence="1" id="KW-1133">Transmembrane helix</keyword>
<feature type="transmembrane region" description="Helical" evidence="1">
    <location>
        <begin position="168"/>
        <end position="189"/>
    </location>
</feature>
<sequence length="485" mass="54557">MDVRILKQHEILPALHLIWEVFAEDVAPAYTPEGVAHFQEFIRYDNISDMYQKGEITFFGAFEGTKLCGTMAVKSVGHICLFYVRKDCQSKGVGRRLFQAVYNYCAQKLGVSKITVNAAPGAVPKYAHMGMQAMGEERQVNGIRYVPMEMQVIPGLVQPVKEKSKAPVIIVTAVCIAMVLVLIIAGVAIGRKVRHMLREQSIYTQPYNHNDRDHDYDDHHDYDYFGDEGAGQNSTDAGDLTGIDAIPQKIADGLSYDLKEDAYTYQDDKKQTTMIDFNVNYPVISGLKDAKAEEKVNEALKNCALQTVDKIYDNPSDEMKERVLSSSQPALVSYVKYKVAYASEDLLSVAFEDYSYQGGAEYSDQDLRTCNISLKDGKVYEVKDIVRLDDAFLAEWADTMRDEADNDAFLSELDKDAMKKTLEGDSMDGVYEANFFLDADGIEIGYNLNYKEGDANNLGYIWVTAPFDYDEIAEFRTDSDFWTGL</sequence>